<keyword evidence="2" id="KW-0804">Transcription</keyword>
<dbReference type="SUPFAM" id="SSF46689">
    <property type="entry name" value="Homeodomain-like"/>
    <property type="match status" value="2"/>
</dbReference>
<evidence type="ECO:0000313" key="4">
    <source>
        <dbReference type="EMBL" id="MFC3613215.1"/>
    </source>
</evidence>
<dbReference type="RefSeq" id="WP_386734387.1">
    <property type="nucleotide sequence ID" value="NZ_JBHRXI010000004.1"/>
</dbReference>
<comment type="caution">
    <text evidence="4">The sequence shown here is derived from an EMBL/GenBank/DDBJ whole genome shotgun (WGS) entry which is preliminary data.</text>
</comment>
<dbReference type="Gene3D" id="1.10.10.60">
    <property type="entry name" value="Homeodomain-like"/>
    <property type="match status" value="1"/>
</dbReference>
<dbReference type="InterPro" id="IPR002818">
    <property type="entry name" value="DJ-1/PfpI"/>
</dbReference>
<dbReference type="InterPro" id="IPR052158">
    <property type="entry name" value="INH-QAR"/>
</dbReference>
<feature type="domain" description="HTH araC/xylS-type" evidence="3">
    <location>
        <begin position="237"/>
        <end position="335"/>
    </location>
</feature>
<name>A0ABV7TDC9_9RHOB</name>
<keyword evidence="5" id="KW-1185">Reference proteome</keyword>
<proteinExistence type="predicted"/>
<evidence type="ECO:0000259" key="3">
    <source>
        <dbReference type="PROSITE" id="PS01124"/>
    </source>
</evidence>
<dbReference type="PANTHER" id="PTHR43130:SF3">
    <property type="entry name" value="HTH-TYPE TRANSCRIPTIONAL REGULATOR RV1931C"/>
    <property type="match status" value="1"/>
</dbReference>
<dbReference type="InterPro" id="IPR018060">
    <property type="entry name" value="HTH_AraC"/>
</dbReference>
<evidence type="ECO:0000256" key="2">
    <source>
        <dbReference type="ARBA" id="ARBA00023163"/>
    </source>
</evidence>
<dbReference type="CDD" id="cd03137">
    <property type="entry name" value="GATase1_AraC_1"/>
    <property type="match status" value="1"/>
</dbReference>
<dbReference type="SMART" id="SM00342">
    <property type="entry name" value="HTH_ARAC"/>
    <property type="match status" value="1"/>
</dbReference>
<organism evidence="4 5">
    <name type="scientific">Lutimaribacter marinistellae</name>
    <dbReference type="NCBI Taxonomy" id="1820329"/>
    <lineage>
        <taxon>Bacteria</taxon>
        <taxon>Pseudomonadati</taxon>
        <taxon>Pseudomonadota</taxon>
        <taxon>Alphaproteobacteria</taxon>
        <taxon>Rhodobacterales</taxon>
        <taxon>Roseobacteraceae</taxon>
        <taxon>Lutimaribacter</taxon>
    </lineage>
</organism>
<dbReference type="PROSITE" id="PS01124">
    <property type="entry name" value="HTH_ARAC_FAMILY_2"/>
    <property type="match status" value="1"/>
</dbReference>
<dbReference type="Proteomes" id="UP001595629">
    <property type="component" value="Unassembled WGS sequence"/>
</dbReference>
<dbReference type="InterPro" id="IPR029062">
    <property type="entry name" value="Class_I_gatase-like"/>
</dbReference>
<sequence length="346" mass="38588">MPTYSVPKLRHLSQRVRSPKRIVIVTNAASDSLEYIGLLQVFAEVRFFLRESGYAQAYSVEIVSRGTGQIYACEGLSISTTTSYAELGDTVDTLILQAADDRDECLNDTDFISWIAQMSTRVRRIVSICTGAFILAEAGVLDGRQATTHWAASEDFRSRYPNVRLTDNEIFTKDGHVYTSAGVTAGMDLALALVEEDLGPELARRVAQAMVVFFKRPGDQSQFNALGNPGPETAHLHPIEVHIRENLDGDLRLESLARRFGYSLRSFNRMFPKQFGLPPGQFIEQCRLDHARRLLEETDKPVSCIAAECGYASSEGLYQVFDRRLGIGPRDYRNRFSSSVQSTVLG</sequence>
<keyword evidence="1" id="KW-0805">Transcription regulation</keyword>
<dbReference type="Pfam" id="PF01965">
    <property type="entry name" value="DJ-1_PfpI"/>
    <property type="match status" value="1"/>
</dbReference>
<accession>A0ABV7TDC9</accession>
<dbReference type="PANTHER" id="PTHR43130">
    <property type="entry name" value="ARAC-FAMILY TRANSCRIPTIONAL REGULATOR"/>
    <property type="match status" value="1"/>
</dbReference>
<dbReference type="Pfam" id="PF12833">
    <property type="entry name" value="HTH_18"/>
    <property type="match status" value="1"/>
</dbReference>
<evidence type="ECO:0000313" key="5">
    <source>
        <dbReference type="Proteomes" id="UP001595629"/>
    </source>
</evidence>
<dbReference type="Gene3D" id="3.40.50.880">
    <property type="match status" value="1"/>
</dbReference>
<reference evidence="5" key="1">
    <citation type="journal article" date="2019" name="Int. J. Syst. Evol. Microbiol.">
        <title>The Global Catalogue of Microorganisms (GCM) 10K type strain sequencing project: providing services to taxonomists for standard genome sequencing and annotation.</title>
        <authorList>
            <consortium name="The Broad Institute Genomics Platform"/>
            <consortium name="The Broad Institute Genome Sequencing Center for Infectious Disease"/>
            <person name="Wu L."/>
            <person name="Ma J."/>
        </authorList>
    </citation>
    <scope>NUCLEOTIDE SEQUENCE [LARGE SCALE GENOMIC DNA]</scope>
    <source>
        <strain evidence="5">KCTC 42911</strain>
    </source>
</reference>
<protein>
    <submittedName>
        <fullName evidence="4">GlxA family transcriptional regulator</fullName>
    </submittedName>
</protein>
<gene>
    <name evidence="4" type="ORF">ACFORG_05530</name>
</gene>
<dbReference type="EMBL" id="JBHRXI010000004">
    <property type="protein sequence ID" value="MFC3613215.1"/>
    <property type="molecule type" value="Genomic_DNA"/>
</dbReference>
<evidence type="ECO:0000256" key="1">
    <source>
        <dbReference type="ARBA" id="ARBA00023015"/>
    </source>
</evidence>
<dbReference type="SUPFAM" id="SSF52317">
    <property type="entry name" value="Class I glutamine amidotransferase-like"/>
    <property type="match status" value="1"/>
</dbReference>
<dbReference type="InterPro" id="IPR009057">
    <property type="entry name" value="Homeodomain-like_sf"/>
</dbReference>